<dbReference type="InterPro" id="IPR005467">
    <property type="entry name" value="His_kinase_dom"/>
</dbReference>
<keyword evidence="10" id="KW-0067">ATP-binding</keyword>
<evidence type="ECO:0000256" key="5">
    <source>
        <dbReference type="ARBA" id="ARBA00022553"/>
    </source>
</evidence>
<feature type="domain" description="Response regulatory" evidence="18">
    <location>
        <begin position="888"/>
        <end position="1005"/>
    </location>
</feature>
<dbReference type="Pfam" id="PF00512">
    <property type="entry name" value="HisKA"/>
    <property type="match status" value="1"/>
</dbReference>
<dbReference type="CDD" id="cd17546">
    <property type="entry name" value="REC_hyHK_CKI1_RcsC-like"/>
    <property type="match status" value="1"/>
</dbReference>
<dbReference type="GO" id="GO:0009927">
    <property type="term" value="F:histidine phosphotransfer kinase activity"/>
    <property type="evidence" value="ECO:0007669"/>
    <property type="project" value="TreeGrafter"/>
</dbReference>
<feature type="domain" description="Phytochrome chromophore attachment site" evidence="16">
    <location>
        <begin position="461"/>
        <end position="602"/>
    </location>
</feature>
<keyword evidence="13" id="KW-0472">Membrane</keyword>
<evidence type="ECO:0000256" key="11">
    <source>
        <dbReference type="ARBA" id="ARBA00022989"/>
    </source>
</evidence>
<dbReference type="GO" id="GO:0000155">
    <property type="term" value="F:phosphorelay sensor kinase activity"/>
    <property type="evidence" value="ECO:0007669"/>
    <property type="project" value="InterPro"/>
</dbReference>
<protein>
    <recommendedName>
        <fullName evidence="14">Circadian input-output histidine kinase CikA</fullName>
        <ecNumber evidence="4">2.7.13.3</ecNumber>
    </recommendedName>
</protein>
<keyword evidence="8" id="KW-0547">Nucleotide-binding</keyword>
<dbReference type="InterPro" id="IPR029016">
    <property type="entry name" value="GAF-like_dom_sf"/>
</dbReference>
<dbReference type="Gene3D" id="3.30.565.10">
    <property type="entry name" value="Histidine kinase-like ATPase, C-terminal domain"/>
    <property type="match status" value="1"/>
</dbReference>
<dbReference type="GO" id="GO:0005524">
    <property type="term" value="F:ATP binding"/>
    <property type="evidence" value="ECO:0007669"/>
    <property type="project" value="UniProtKB-KW"/>
</dbReference>
<evidence type="ECO:0000259" key="17">
    <source>
        <dbReference type="PROSITE" id="PS50109"/>
    </source>
</evidence>
<keyword evidence="7" id="KW-0812">Transmembrane</keyword>
<evidence type="ECO:0000259" key="16">
    <source>
        <dbReference type="PROSITE" id="PS50046"/>
    </source>
</evidence>
<evidence type="ECO:0000259" key="18">
    <source>
        <dbReference type="PROSITE" id="PS50110"/>
    </source>
</evidence>
<organism evidence="19 20">
    <name type="scientific">Pseudanabaena frigida</name>
    <dbReference type="NCBI Taxonomy" id="945775"/>
    <lineage>
        <taxon>Bacteria</taxon>
        <taxon>Bacillati</taxon>
        <taxon>Cyanobacteriota</taxon>
        <taxon>Cyanophyceae</taxon>
        <taxon>Pseudanabaenales</taxon>
        <taxon>Pseudanabaenaceae</taxon>
        <taxon>Pseudanabaena</taxon>
    </lineage>
</organism>
<dbReference type="SMART" id="SM00388">
    <property type="entry name" value="HisKA"/>
    <property type="match status" value="1"/>
</dbReference>
<proteinExistence type="inferred from homology"/>
<dbReference type="Pfam" id="PF01590">
    <property type="entry name" value="GAF"/>
    <property type="match status" value="3"/>
</dbReference>
<dbReference type="PANTHER" id="PTHR43047">
    <property type="entry name" value="TWO-COMPONENT HISTIDINE PROTEIN KINASE"/>
    <property type="match status" value="1"/>
</dbReference>
<evidence type="ECO:0000256" key="7">
    <source>
        <dbReference type="ARBA" id="ARBA00022692"/>
    </source>
</evidence>
<dbReference type="SMART" id="SM00387">
    <property type="entry name" value="HATPase_c"/>
    <property type="match status" value="1"/>
</dbReference>
<feature type="modified residue" description="4-aspartylphosphate" evidence="15">
    <location>
        <position position="937"/>
    </location>
</feature>
<gene>
    <name evidence="19" type="ORF">DCF19_23570</name>
</gene>
<dbReference type="Pfam" id="PF00072">
    <property type="entry name" value="Response_reg"/>
    <property type="match status" value="1"/>
</dbReference>
<dbReference type="Gene3D" id="3.30.450.40">
    <property type="match status" value="3"/>
</dbReference>
<dbReference type="Pfam" id="PF02518">
    <property type="entry name" value="HATPase_c"/>
    <property type="match status" value="1"/>
</dbReference>
<dbReference type="SUPFAM" id="SSF55874">
    <property type="entry name" value="ATPase domain of HSP90 chaperone/DNA topoisomerase II/histidine kinase"/>
    <property type="match status" value="1"/>
</dbReference>
<dbReference type="SMART" id="SM00448">
    <property type="entry name" value="REC"/>
    <property type="match status" value="1"/>
</dbReference>
<evidence type="ECO:0000256" key="12">
    <source>
        <dbReference type="ARBA" id="ARBA00023012"/>
    </source>
</evidence>
<dbReference type="CDD" id="cd16922">
    <property type="entry name" value="HATPase_EvgS-ArcB-TorS-like"/>
    <property type="match status" value="1"/>
</dbReference>
<evidence type="ECO:0000256" key="10">
    <source>
        <dbReference type="ARBA" id="ARBA00022840"/>
    </source>
</evidence>
<dbReference type="PROSITE" id="PS50109">
    <property type="entry name" value="HIS_KIN"/>
    <property type="match status" value="1"/>
</dbReference>
<evidence type="ECO:0000256" key="1">
    <source>
        <dbReference type="ARBA" id="ARBA00000085"/>
    </source>
</evidence>
<feature type="domain" description="Phytochrome chromophore attachment site" evidence="16">
    <location>
        <begin position="244"/>
        <end position="403"/>
    </location>
</feature>
<dbReference type="InterPro" id="IPR036097">
    <property type="entry name" value="HisK_dim/P_sf"/>
</dbReference>
<evidence type="ECO:0000256" key="4">
    <source>
        <dbReference type="ARBA" id="ARBA00012438"/>
    </source>
</evidence>
<dbReference type="InterPro" id="IPR016132">
    <property type="entry name" value="Phyto_chromo_attachment"/>
</dbReference>
<dbReference type="InterPro" id="IPR011006">
    <property type="entry name" value="CheY-like_superfamily"/>
</dbReference>
<dbReference type="InterPro" id="IPR003594">
    <property type="entry name" value="HATPase_dom"/>
</dbReference>
<dbReference type="SUPFAM" id="SSF47384">
    <property type="entry name" value="Homodimeric domain of signal transducing histidine kinase"/>
    <property type="match status" value="1"/>
</dbReference>
<evidence type="ECO:0000256" key="3">
    <source>
        <dbReference type="ARBA" id="ARBA00006402"/>
    </source>
</evidence>
<dbReference type="SUPFAM" id="SSF52172">
    <property type="entry name" value="CheY-like"/>
    <property type="match status" value="1"/>
</dbReference>
<evidence type="ECO:0000256" key="8">
    <source>
        <dbReference type="ARBA" id="ARBA00022741"/>
    </source>
</evidence>
<feature type="domain" description="Phytochrome chromophore attachment site" evidence="16">
    <location>
        <begin position="58"/>
        <end position="197"/>
    </location>
</feature>
<dbReference type="InterPro" id="IPR036890">
    <property type="entry name" value="HATPase_C_sf"/>
</dbReference>
<feature type="domain" description="Histidine kinase" evidence="17">
    <location>
        <begin position="636"/>
        <end position="862"/>
    </location>
</feature>
<comment type="similarity">
    <text evidence="3">In the N-terminal section; belongs to the phytochrome family.</text>
</comment>
<dbReference type="PROSITE" id="PS50110">
    <property type="entry name" value="RESPONSE_REGULATORY"/>
    <property type="match status" value="1"/>
</dbReference>
<dbReference type="CDD" id="cd00082">
    <property type="entry name" value="HisKA"/>
    <property type="match status" value="1"/>
</dbReference>
<evidence type="ECO:0000256" key="2">
    <source>
        <dbReference type="ARBA" id="ARBA00004370"/>
    </source>
</evidence>
<dbReference type="SMART" id="SM00065">
    <property type="entry name" value="GAF"/>
    <property type="match status" value="3"/>
</dbReference>
<keyword evidence="9 19" id="KW-0418">Kinase</keyword>
<dbReference type="InterPro" id="IPR003018">
    <property type="entry name" value="GAF"/>
</dbReference>
<evidence type="ECO:0000256" key="9">
    <source>
        <dbReference type="ARBA" id="ARBA00022777"/>
    </source>
</evidence>
<dbReference type="EMBL" id="QBML01000055">
    <property type="protein sequence ID" value="PZO35575.1"/>
    <property type="molecule type" value="Genomic_DNA"/>
</dbReference>
<accession>A0A2W4XM02</accession>
<keyword evidence="12" id="KW-0902">Two-component regulatory system</keyword>
<comment type="caution">
    <text evidence="19">The sequence shown here is derived from an EMBL/GenBank/DDBJ whole genome shotgun (WGS) entry which is preliminary data.</text>
</comment>
<name>A0A2W4XM02_9CYAN</name>
<dbReference type="InterPro" id="IPR004358">
    <property type="entry name" value="Sig_transdc_His_kin-like_C"/>
</dbReference>
<dbReference type="PROSITE" id="PS50046">
    <property type="entry name" value="PHYTOCHROME_2"/>
    <property type="match status" value="3"/>
</dbReference>
<reference evidence="19 20" key="2">
    <citation type="submission" date="2018-06" db="EMBL/GenBank/DDBJ databases">
        <title>Metagenomic assembly of (sub)arctic Cyanobacteria and their associated microbiome from non-axenic cultures.</title>
        <authorList>
            <person name="Baurain D."/>
        </authorList>
    </citation>
    <scope>NUCLEOTIDE SEQUENCE [LARGE SCALE GENOMIC DNA]</scope>
    <source>
        <strain evidence="19">ULC066bin1</strain>
    </source>
</reference>
<evidence type="ECO:0000313" key="19">
    <source>
        <dbReference type="EMBL" id="PZO35575.1"/>
    </source>
</evidence>
<dbReference type="AlphaFoldDB" id="A0A2W4XM02"/>
<dbReference type="Gene3D" id="1.10.287.130">
    <property type="match status" value="1"/>
</dbReference>
<comment type="catalytic activity">
    <reaction evidence="1">
        <text>ATP + protein L-histidine = ADP + protein N-phospho-L-histidine.</text>
        <dbReference type="EC" id="2.7.13.3"/>
    </reaction>
</comment>
<evidence type="ECO:0000256" key="13">
    <source>
        <dbReference type="ARBA" id="ARBA00023136"/>
    </source>
</evidence>
<evidence type="ECO:0000256" key="15">
    <source>
        <dbReference type="PROSITE-ProRule" id="PRU00169"/>
    </source>
</evidence>
<dbReference type="FunFam" id="3.30.565.10:FF:000010">
    <property type="entry name" value="Sensor histidine kinase RcsC"/>
    <property type="match status" value="1"/>
</dbReference>
<evidence type="ECO:0000256" key="14">
    <source>
        <dbReference type="ARBA" id="ARBA00074306"/>
    </source>
</evidence>
<sequence length="1104" mass="125354">MAKRKVTTPKESESLANDVVALKLQVAQLKKLDVLDAAKSAQQKALFAVIAKIRESLDLDSIFKSTAIAVRQLLNADRVGMYRFDRTSKFTCGEFVSEDVLPEFASTLAAKINDHCFGEHHVEYYKQGKIFACTDIYQKKLADCHIQILERFQVRANLVVPLLNGDLLWGLLCIHQCSAPRQWLDSEIDFVKQIAAHLDVALQQAEFVAQLQAQSESLARAIEQAVGREKVVAAIINKIRRSLDLDTIFTTTTEEVRELLQADRVTIYRFNPDWSGEFVVESMTEDLVSFVVYQKDHPELTANISECSLKNLASTITVDTHLQQTQGADFNEGQLFRVCNDIYAASFSSCYIEALEQYQARAYAITAIYKGKDLWGLLAAFQCANVRQWQESEVNFLVQISTQLGVAIQQAELFDQVQKRSTDLQTTLEIELQKRADKLARDAEQERALARVIERIRQTLDIDTIFQATTQEVRQNLNCDRVVVYRFFDDWSGKFVFESKTDDWLAIEELSNRDNIWEDTHLQEHEGGRYRNHESFVVHDIYQANLTECHVEILESYQIRAFIIAPVFVGDKLWGLLAAYQNSGSRDWETSELSLLTQVANQLGVAVQQAELLVQLQKAKEDADRANSAKGDFLAHMSHELRTPLNSILGFTQVLARDTLLNDTQKEHLEIIARSGEHLLTLLNDVLEMSKIEAGLIELNTNSFDLYNLLDSLKEMFLLKAKAKKIQLVFDFAANVPQYIQTDESKLRQVLINLVGNAIKFTERGKVILQVTYSHSLEKDRGNTDRFLYFEVSDTGPGIAPEELDNLFEAFVQTETGRKSQDGTGLGMPISKRFVRLMGGDIRVASTLGQGTIVDFEIKIQMAKASDVPLPLVKRRAIALAPNQPQYRILLADDKWESRHLMRSLLAPLGFEIHEAENGQEAVEIWRAWKPHLIWMDMQMPVLNGYEATRTIREIESSDSTCKIIALTASVFDKQRSEVLELGCDDFVSKPLREELIFDKIAEHLGVTYIYADSDLLISSANQAKNDREQFIEKELDSLETQWLLDLHLAARGADEEAIFNLLNQIQDTHPNIVNAVQDCVCNFHLEEIISLVQPFIDLQANER</sequence>
<dbReference type="InterPro" id="IPR003661">
    <property type="entry name" value="HisK_dim/P_dom"/>
</dbReference>
<dbReference type="PRINTS" id="PR00344">
    <property type="entry name" value="BCTRLSENSOR"/>
</dbReference>
<dbReference type="InterPro" id="IPR001789">
    <property type="entry name" value="Sig_transdc_resp-reg_receiver"/>
</dbReference>
<dbReference type="Gene3D" id="3.40.50.2300">
    <property type="match status" value="1"/>
</dbReference>
<evidence type="ECO:0000256" key="6">
    <source>
        <dbReference type="ARBA" id="ARBA00022679"/>
    </source>
</evidence>
<dbReference type="EC" id="2.7.13.3" evidence="4"/>
<dbReference type="PANTHER" id="PTHR43047:SF72">
    <property type="entry name" value="OSMOSENSING HISTIDINE PROTEIN KINASE SLN1"/>
    <property type="match status" value="1"/>
</dbReference>
<keyword evidence="11" id="KW-1133">Transmembrane helix</keyword>
<dbReference type="SUPFAM" id="SSF55781">
    <property type="entry name" value="GAF domain-like"/>
    <property type="match status" value="3"/>
</dbReference>
<dbReference type="Proteomes" id="UP000249467">
    <property type="component" value="Unassembled WGS sequence"/>
</dbReference>
<evidence type="ECO:0000313" key="20">
    <source>
        <dbReference type="Proteomes" id="UP000249467"/>
    </source>
</evidence>
<dbReference type="GO" id="GO:0005886">
    <property type="term" value="C:plasma membrane"/>
    <property type="evidence" value="ECO:0007669"/>
    <property type="project" value="TreeGrafter"/>
</dbReference>
<comment type="subcellular location">
    <subcellularLocation>
        <location evidence="2">Membrane</location>
    </subcellularLocation>
</comment>
<dbReference type="FunFam" id="1.10.287.130:FF:000004">
    <property type="entry name" value="Ethylene receptor 1"/>
    <property type="match status" value="1"/>
</dbReference>
<keyword evidence="6" id="KW-0808">Transferase</keyword>
<keyword evidence="5 15" id="KW-0597">Phosphoprotein</keyword>
<reference evidence="19 20" key="1">
    <citation type="submission" date="2018-04" db="EMBL/GenBank/DDBJ databases">
        <authorList>
            <person name="Go L.Y."/>
            <person name="Mitchell J.A."/>
        </authorList>
    </citation>
    <scope>NUCLEOTIDE SEQUENCE [LARGE SCALE GENOMIC DNA]</scope>
    <source>
        <strain evidence="19">ULC066bin1</strain>
    </source>
</reference>